<reference evidence="1 2" key="1">
    <citation type="submission" date="2017-05" db="EMBL/GenBank/DDBJ databases">
        <authorList>
            <person name="Varghese N."/>
            <person name="Submissions S."/>
        </authorList>
    </citation>
    <scope>NUCLEOTIDE SEQUENCE [LARGE SCALE GENOMIC DNA]</scope>
    <source>
        <strain evidence="1 2">DSM 15360</strain>
    </source>
</reference>
<dbReference type="Proteomes" id="UP001157915">
    <property type="component" value="Unassembled WGS sequence"/>
</dbReference>
<dbReference type="EMBL" id="FXUA01000003">
    <property type="protein sequence ID" value="SMP19695.1"/>
    <property type="molecule type" value="Genomic_DNA"/>
</dbReference>
<evidence type="ECO:0000313" key="1">
    <source>
        <dbReference type="EMBL" id="SMP19695.1"/>
    </source>
</evidence>
<sequence>MLFCITAKKEVKMSDKDFAKLMEIAKESIEAAKTMSKKDAIASLNRAGILTKDGKFTKHYPALKAHSKRK</sequence>
<accession>A0ABY1NW55</accession>
<proteinExistence type="predicted"/>
<comment type="caution">
    <text evidence="1">The sequence shown here is derived from an EMBL/GenBank/DDBJ whole genome shotgun (WGS) entry which is preliminary data.</text>
</comment>
<keyword evidence="2" id="KW-1185">Reference proteome</keyword>
<organism evidence="1 2">
    <name type="scientific">Algoriphagus winogradskyi</name>
    <dbReference type="NCBI Taxonomy" id="237017"/>
    <lineage>
        <taxon>Bacteria</taxon>
        <taxon>Pseudomonadati</taxon>
        <taxon>Bacteroidota</taxon>
        <taxon>Cytophagia</taxon>
        <taxon>Cytophagales</taxon>
        <taxon>Cyclobacteriaceae</taxon>
        <taxon>Algoriphagus</taxon>
    </lineage>
</organism>
<name>A0ABY1NW55_9BACT</name>
<evidence type="ECO:0000313" key="2">
    <source>
        <dbReference type="Proteomes" id="UP001157915"/>
    </source>
</evidence>
<gene>
    <name evidence="1" type="ORF">SAMN06265367_10315</name>
</gene>
<protein>
    <submittedName>
        <fullName evidence="1">Uncharacterized protein</fullName>
    </submittedName>
</protein>